<dbReference type="AlphaFoldDB" id="A0A9Q0SQH0"/>
<dbReference type="GO" id="GO:0004839">
    <property type="term" value="F:ubiquitin activating enzyme activity"/>
    <property type="evidence" value="ECO:0007669"/>
    <property type="project" value="TreeGrafter"/>
</dbReference>
<keyword evidence="5" id="KW-1185">Reference proteome</keyword>
<reference evidence="4" key="2">
    <citation type="journal article" date="2023" name="Int. J. Mol. Sci.">
        <title>De Novo Assembly and Annotation of 11 Diverse Shrub Willow (Salix) Genomes Reveals Novel Gene Organization in Sex-Linked Regions.</title>
        <authorList>
            <person name="Hyden B."/>
            <person name="Feng K."/>
            <person name="Yates T.B."/>
            <person name="Jawdy S."/>
            <person name="Cereghino C."/>
            <person name="Smart L.B."/>
            <person name="Muchero W."/>
        </authorList>
    </citation>
    <scope>NUCLEOTIDE SEQUENCE</scope>
    <source>
        <tissue evidence="4">Shoot tip</tissue>
    </source>
</reference>
<reference evidence="4" key="1">
    <citation type="submission" date="2022-11" db="EMBL/GenBank/DDBJ databases">
        <authorList>
            <person name="Hyden B.L."/>
            <person name="Feng K."/>
            <person name="Yates T."/>
            <person name="Jawdy S."/>
            <person name="Smart L.B."/>
            <person name="Muchero W."/>
        </authorList>
    </citation>
    <scope>NUCLEOTIDE SEQUENCE</scope>
    <source>
        <tissue evidence="4">Shoot tip</tissue>
    </source>
</reference>
<dbReference type="GO" id="GO:0006974">
    <property type="term" value="P:DNA damage response"/>
    <property type="evidence" value="ECO:0007669"/>
    <property type="project" value="TreeGrafter"/>
</dbReference>
<gene>
    <name evidence="4" type="ORF">OIU79_016202</name>
</gene>
<dbReference type="GO" id="GO:0005737">
    <property type="term" value="C:cytoplasm"/>
    <property type="evidence" value="ECO:0007669"/>
    <property type="project" value="TreeGrafter"/>
</dbReference>
<dbReference type="InterPro" id="IPR045886">
    <property type="entry name" value="ThiF/MoeB/HesA"/>
</dbReference>
<dbReference type="Pfam" id="PF00899">
    <property type="entry name" value="ThiF"/>
    <property type="match status" value="1"/>
</dbReference>
<name>A0A9Q0SQH0_SALPP</name>
<dbReference type="EMBL" id="JAPFFK010000019">
    <property type="protein sequence ID" value="KAJ6686374.1"/>
    <property type="molecule type" value="Genomic_DNA"/>
</dbReference>
<dbReference type="InterPro" id="IPR000011">
    <property type="entry name" value="UBQ/SUMO-activ_enz_E1-like"/>
</dbReference>
<dbReference type="PANTHER" id="PTHR10953">
    <property type="entry name" value="UBIQUITIN-ACTIVATING ENZYME E1"/>
    <property type="match status" value="1"/>
</dbReference>
<sequence length="87" mass="9853">MGVSYGEQGRLTLTDDDVIEKSNLSRQFLFRDWKMGQVKSTVAASAAALINPHLMIEAWQNRVSPETENVFDETFWEHLTAIVIALN</sequence>
<evidence type="ECO:0000313" key="4">
    <source>
        <dbReference type="EMBL" id="KAJ6686374.1"/>
    </source>
</evidence>
<proteinExistence type="inferred from homology"/>
<dbReference type="GO" id="GO:0005634">
    <property type="term" value="C:nucleus"/>
    <property type="evidence" value="ECO:0007669"/>
    <property type="project" value="TreeGrafter"/>
</dbReference>
<evidence type="ECO:0000256" key="1">
    <source>
        <dbReference type="ARBA" id="ARBA00005673"/>
    </source>
</evidence>
<dbReference type="Gene3D" id="3.40.50.720">
    <property type="entry name" value="NAD(P)-binding Rossmann-like Domain"/>
    <property type="match status" value="1"/>
</dbReference>
<evidence type="ECO:0000313" key="5">
    <source>
        <dbReference type="Proteomes" id="UP001151532"/>
    </source>
</evidence>
<dbReference type="PANTHER" id="PTHR10953:SF215">
    <property type="entry name" value="UBIQUITIN-ACTIVATING ENZYME E1 1"/>
    <property type="match status" value="1"/>
</dbReference>
<feature type="domain" description="THIF-type NAD/FAD binding fold" evidence="3">
    <location>
        <begin position="9"/>
        <end position="84"/>
    </location>
</feature>
<protein>
    <submittedName>
        <fullName evidence="4">UBIQUITIN-ACTIVATING ENZYME E1</fullName>
    </submittedName>
</protein>
<dbReference type="Proteomes" id="UP001151532">
    <property type="component" value="Chromosome 2"/>
</dbReference>
<evidence type="ECO:0000259" key="3">
    <source>
        <dbReference type="Pfam" id="PF00899"/>
    </source>
</evidence>
<comment type="pathway">
    <text evidence="2">Protein modification.</text>
</comment>
<dbReference type="OrthoDB" id="430364at2759"/>
<organism evidence="4 5">
    <name type="scientific">Salix purpurea</name>
    <name type="common">Purple osier willow</name>
    <dbReference type="NCBI Taxonomy" id="77065"/>
    <lineage>
        <taxon>Eukaryota</taxon>
        <taxon>Viridiplantae</taxon>
        <taxon>Streptophyta</taxon>
        <taxon>Embryophyta</taxon>
        <taxon>Tracheophyta</taxon>
        <taxon>Spermatophyta</taxon>
        <taxon>Magnoliopsida</taxon>
        <taxon>eudicotyledons</taxon>
        <taxon>Gunneridae</taxon>
        <taxon>Pentapetalae</taxon>
        <taxon>rosids</taxon>
        <taxon>fabids</taxon>
        <taxon>Malpighiales</taxon>
        <taxon>Salicaceae</taxon>
        <taxon>Saliceae</taxon>
        <taxon>Salix</taxon>
    </lineage>
</organism>
<dbReference type="InterPro" id="IPR000594">
    <property type="entry name" value="ThiF_NAD_FAD-bd"/>
</dbReference>
<dbReference type="InterPro" id="IPR035985">
    <property type="entry name" value="Ubiquitin-activating_enz"/>
</dbReference>
<dbReference type="GO" id="GO:0006511">
    <property type="term" value="P:ubiquitin-dependent protein catabolic process"/>
    <property type="evidence" value="ECO:0007669"/>
    <property type="project" value="TreeGrafter"/>
</dbReference>
<accession>A0A9Q0SQH0</accession>
<dbReference type="PRINTS" id="PR01849">
    <property type="entry name" value="UBIQUITINACT"/>
</dbReference>
<dbReference type="SUPFAM" id="SSF69572">
    <property type="entry name" value="Activating enzymes of the ubiquitin-like proteins"/>
    <property type="match status" value="1"/>
</dbReference>
<comment type="caution">
    <text evidence="4">The sequence shown here is derived from an EMBL/GenBank/DDBJ whole genome shotgun (WGS) entry which is preliminary data.</text>
</comment>
<evidence type="ECO:0000256" key="2">
    <source>
        <dbReference type="ARBA" id="ARBA00043952"/>
    </source>
</evidence>
<comment type="similarity">
    <text evidence="1">Belongs to the ubiquitin-activating E1 family.</text>
</comment>